<dbReference type="EMBL" id="JBHSSJ010000001">
    <property type="protein sequence ID" value="MFC6273922.1"/>
    <property type="molecule type" value="Genomic_DNA"/>
</dbReference>
<dbReference type="InterPro" id="IPR027417">
    <property type="entry name" value="P-loop_NTPase"/>
</dbReference>
<protein>
    <submittedName>
        <fullName evidence="4">ABC transporter ATP-binding protein</fullName>
    </submittedName>
</protein>
<dbReference type="Pfam" id="PF00005">
    <property type="entry name" value="ABC_tran"/>
    <property type="match status" value="1"/>
</dbReference>
<dbReference type="PANTHER" id="PTHR43038:SF3">
    <property type="entry name" value="ABC TRANSPORTER G FAMILY MEMBER 20 ISOFORM X1"/>
    <property type="match status" value="1"/>
</dbReference>
<dbReference type="InterPro" id="IPR003439">
    <property type="entry name" value="ABC_transporter-like_ATP-bd"/>
</dbReference>
<dbReference type="Proteomes" id="UP001596191">
    <property type="component" value="Unassembled WGS sequence"/>
</dbReference>
<evidence type="ECO:0000313" key="4">
    <source>
        <dbReference type="EMBL" id="MFC6273922.1"/>
    </source>
</evidence>
<dbReference type="PROSITE" id="PS50893">
    <property type="entry name" value="ABC_TRANSPORTER_2"/>
    <property type="match status" value="1"/>
</dbReference>
<reference evidence="5" key="1">
    <citation type="journal article" date="2019" name="Int. J. Syst. Evol. Microbiol.">
        <title>The Global Catalogue of Microorganisms (GCM) 10K type strain sequencing project: providing services to taxonomists for standard genome sequencing and annotation.</title>
        <authorList>
            <consortium name="The Broad Institute Genomics Platform"/>
            <consortium name="The Broad Institute Genome Sequencing Center for Infectious Disease"/>
            <person name="Wu L."/>
            <person name="Ma J."/>
        </authorList>
    </citation>
    <scope>NUCLEOTIDE SEQUENCE [LARGE SCALE GENOMIC DNA]</scope>
    <source>
        <strain evidence="5">CCM 8907</strain>
    </source>
</reference>
<sequence>MKWKMFIKNTRAKKYANKNISLDIKDNQIVGFFGENGAGKSTLVDAMVGYRTIDKGTILFEGKSVQDSLEYIHRNVSYSTQAPLTLGFMKVYDILVTTARLRGKDKRAAIEQADLWLNRLGISAIKTSRLQNVSGGQHRLVGFATALMGDFTTLILDEPTNELDPEKRRLLWSSLVTLKKELGITIIVVTHDVDESEEFIDNAILFSHGQLVAQGTPAYFSEKSNNSHRMSSAKFSSRIVVLNHGEVDDMGSHRELMARRGLYQQLFTAQAQYYQE</sequence>
<name>A0ABW1TL82_9LACO</name>
<dbReference type="SMART" id="SM00382">
    <property type="entry name" value="AAA"/>
    <property type="match status" value="1"/>
</dbReference>
<proteinExistence type="predicted"/>
<gene>
    <name evidence="4" type="ORF">ACFQET_00145</name>
</gene>
<evidence type="ECO:0000256" key="2">
    <source>
        <dbReference type="ARBA" id="ARBA00022840"/>
    </source>
</evidence>
<dbReference type="Gene3D" id="3.40.50.300">
    <property type="entry name" value="P-loop containing nucleotide triphosphate hydrolases"/>
    <property type="match status" value="2"/>
</dbReference>
<keyword evidence="5" id="KW-1185">Reference proteome</keyword>
<dbReference type="InterPro" id="IPR003593">
    <property type="entry name" value="AAA+_ATPase"/>
</dbReference>
<evidence type="ECO:0000313" key="5">
    <source>
        <dbReference type="Proteomes" id="UP001596191"/>
    </source>
</evidence>
<organism evidence="4 5">
    <name type="scientific">Levilactobacillus tangyuanensis</name>
    <dbReference type="NCBI Taxonomy" id="2486021"/>
    <lineage>
        <taxon>Bacteria</taxon>
        <taxon>Bacillati</taxon>
        <taxon>Bacillota</taxon>
        <taxon>Bacilli</taxon>
        <taxon>Lactobacillales</taxon>
        <taxon>Lactobacillaceae</taxon>
        <taxon>Levilactobacillus</taxon>
    </lineage>
</organism>
<accession>A0ABW1TL82</accession>
<feature type="domain" description="ABC transporter" evidence="3">
    <location>
        <begin position="1"/>
        <end position="233"/>
    </location>
</feature>
<dbReference type="RefSeq" id="WP_125638704.1">
    <property type="nucleotide sequence ID" value="NZ_JBHSSJ010000001.1"/>
</dbReference>
<evidence type="ECO:0000256" key="1">
    <source>
        <dbReference type="ARBA" id="ARBA00022741"/>
    </source>
</evidence>
<dbReference type="GO" id="GO:0005524">
    <property type="term" value="F:ATP binding"/>
    <property type="evidence" value="ECO:0007669"/>
    <property type="project" value="UniProtKB-KW"/>
</dbReference>
<dbReference type="SUPFAM" id="SSF52540">
    <property type="entry name" value="P-loop containing nucleoside triphosphate hydrolases"/>
    <property type="match status" value="2"/>
</dbReference>
<dbReference type="PANTHER" id="PTHR43038">
    <property type="entry name" value="ATP-BINDING CASSETTE, SUB-FAMILY H, MEMBER 1"/>
    <property type="match status" value="1"/>
</dbReference>
<evidence type="ECO:0000259" key="3">
    <source>
        <dbReference type="PROSITE" id="PS50893"/>
    </source>
</evidence>
<keyword evidence="1" id="KW-0547">Nucleotide-binding</keyword>
<keyword evidence="2 4" id="KW-0067">ATP-binding</keyword>
<comment type="caution">
    <text evidence="4">The sequence shown here is derived from an EMBL/GenBank/DDBJ whole genome shotgun (WGS) entry which is preliminary data.</text>
</comment>